<dbReference type="Pfam" id="PF13509">
    <property type="entry name" value="S1_2"/>
    <property type="match status" value="2"/>
</dbReference>
<organism evidence="3 4">
    <name type="scientific">Peptoniphilus koenoeneniae</name>
    <dbReference type="NCBI Taxonomy" id="507751"/>
    <lineage>
        <taxon>Bacteria</taxon>
        <taxon>Bacillati</taxon>
        <taxon>Bacillota</taxon>
        <taxon>Tissierellia</taxon>
        <taxon>Tissierellales</taxon>
        <taxon>Peptoniphilaceae</taxon>
        <taxon>Peptoniphilus</taxon>
    </lineage>
</organism>
<name>A0ABU0AWK5_9FIRM</name>
<dbReference type="Gene3D" id="2.40.50.140">
    <property type="entry name" value="Nucleic acid-binding proteins"/>
    <property type="match status" value="3"/>
</dbReference>
<evidence type="ECO:0000256" key="1">
    <source>
        <dbReference type="PIRNR" id="PIRNR012524"/>
    </source>
</evidence>
<evidence type="ECO:0000259" key="2">
    <source>
        <dbReference type="PROSITE" id="PS50126"/>
    </source>
</evidence>
<proteinExistence type="inferred from homology"/>
<evidence type="ECO:0000313" key="4">
    <source>
        <dbReference type="Proteomes" id="UP001236559"/>
    </source>
</evidence>
<comment type="similarity">
    <text evidence="1">Belongs to the CvfB family.</text>
</comment>
<dbReference type="Pfam" id="PF00575">
    <property type="entry name" value="S1"/>
    <property type="match status" value="1"/>
</dbReference>
<dbReference type="PANTHER" id="PTHR37296:SF1">
    <property type="entry name" value="CONSERVED VIRULENCE FACTOR B"/>
    <property type="match status" value="1"/>
</dbReference>
<dbReference type="InterPro" id="IPR040764">
    <property type="entry name" value="CvfB_WH"/>
</dbReference>
<sequence length="272" mass="31379">MKLGQRQNLKVTRIKEQGAYLSDGQEEVLLPKKETEDLKENDQVNVFIYKDSKDRLIATKRQTKIEVGQIKELEIVAKSKVGYFADMGLEKDIFLPYKEVMGRIRVGEKYLFYMYVDRDRLCITMKLGEHLLRNDHYKVNDMVEGTIYALERGLGAFVAIENKYDGFIPQEELKGAYRVGDTIEARVQRILRDKKITLTIREKAYKQIGADADEILKLIKENGGTLNLGDKSDSEEIKKITGLSKSAFKRALGHLYKNEFVDLYPEKVVLRD</sequence>
<dbReference type="PANTHER" id="PTHR37296">
    <property type="entry name" value="CONSERVED VIRULENCE FACTOR B"/>
    <property type="match status" value="1"/>
</dbReference>
<dbReference type="InterPro" id="IPR036388">
    <property type="entry name" value="WH-like_DNA-bd_sf"/>
</dbReference>
<dbReference type="InterPro" id="IPR014464">
    <property type="entry name" value="CvfB_fam"/>
</dbReference>
<dbReference type="InterPro" id="IPR003029">
    <property type="entry name" value="S1_domain"/>
</dbReference>
<accession>A0ABU0AWK5</accession>
<dbReference type="PIRSF" id="PIRSF012524">
    <property type="entry name" value="YitL_S1"/>
    <property type="match status" value="1"/>
</dbReference>
<protein>
    <submittedName>
        <fullName evidence="3">RNA-binding protein (Virulence factor B family)</fullName>
    </submittedName>
</protein>
<evidence type="ECO:0000313" key="3">
    <source>
        <dbReference type="EMBL" id="MDQ0275618.1"/>
    </source>
</evidence>
<feature type="domain" description="S1 motif" evidence="2">
    <location>
        <begin position="140"/>
        <end position="201"/>
    </location>
</feature>
<dbReference type="Gene3D" id="1.10.10.10">
    <property type="entry name" value="Winged helix-like DNA-binding domain superfamily/Winged helix DNA-binding domain"/>
    <property type="match status" value="1"/>
</dbReference>
<comment type="caution">
    <text evidence="3">The sequence shown here is derived from an EMBL/GenBank/DDBJ whole genome shotgun (WGS) entry which is preliminary data.</text>
</comment>
<dbReference type="SUPFAM" id="SSF50249">
    <property type="entry name" value="Nucleic acid-binding proteins"/>
    <property type="match status" value="1"/>
</dbReference>
<dbReference type="InterPro" id="IPR012340">
    <property type="entry name" value="NA-bd_OB-fold"/>
</dbReference>
<dbReference type="Pfam" id="PF17783">
    <property type="entry name" value="WHD_CvfB"/>
    <property type="match status" value="1"/>
</dbReference>
<gene>
    <name evidence="3" type="ORF">J2S72_001648</name>
</gene>
<keyword evidence="4" id="KW-1185">Reference proteome</keyword>
<reference evidence="3 4" key="1">
    <citation type="submission" date="2023-07" db="EMBL/GenBank/DDBJ databases">
        <title>Genomic Encyclopedia of Type Strains, Phase IV (KMG-IV): sequencing the most valuable type-strain genomes for metagenomic binning, comparative biology and taxonomic classification.</title>
        <authorList>
            <person name="Goeker M."/>
        </authorList>
    </citation>
    <scope>NUCLEOTIDE SEQUENCE [LARGE SCALE GENOMIC DNA]</scope>
    <source>
        <strain evidence="3 4">DSM 22616</strain>
    </source>
</reference>
<dbReference type="Proteomes" id="UP001236559">
    <property type="component" value="Unassembled WGS sequence"/>
</dbReference>
<dbReference type="PROSITE" id="PS50126">
    <property type="entry name" value="S1"/>
    <property type="match status" value="1"/>
</dbReference>
<dbReference type="RefSeq" id="WP_023054898.1">
    <property type="nucleotide sequence ID" value="NZ_JAUSTN010000010.1"/>
</dbReference>
<dbReference type="EMBL" id="JAUSTN010000010">
    <property type="protein sequence ID" value="MDQ0275618.1"/>
    <property type="molecule type" value="Genomic_DNA"/>
</dbReference>
<dbReference type="SMART" id="SM00316">
    <property type="entry name" value="S1"/>
    <property type="match status" value="3"/>
</dbReference>
<dbReference type="InterPro" id="IPR039566">
    <property type="entry name" value="CvfB_S1_st"/>
</dbReference>